<evidence type="ECO:0000313" key="1">
    <source>
        <dbReference type="EMBL" id="PED16444.1"/>
    </source>
</evidence>
<dbReference type="RefSeq" id="WP_088011333.1">
    <property type="nucleotide sequence ID" value="NZ_JASVEG010000007.1"/>
</dbReference>
<proteinExistence type="predicted"/>
<dbReference type="Proteomes" id="UP000220127">
    <property type="component" value="Unassembled WGS sequence"/>
</dbReference>
<dbReference type="InterPro" id="IPR036388">
    <property type="entry name" value="WH-like_DNA-bd_sf"/>
</dbReference>
<dbReference type="EMBL" id="NUPM01000005">
    <property type="protein sequence ID" value="PGZ05018.1"/>
    <property type="molecule type" value="Genomic_DNA"/>
</dbReference>
<dbReference type="Proteomes" id="UP000223445">
    <property type="component" value="Unassembled WGS sequence"/>
</dbReference>
<dbReference type="AlphaFoldDB" id="A0A9X6U4U1"/>
<dbReference type="InterPro" id="IPR036390">
    <property type="entry name" value="WH_DNA-bd_sf"/>
</dbReference>
<name>A0A9X6U4U1_BACTU</name>
<gene>
    <name evidence="2" type="ORF">COE48_05385</name>
    <name evidence="1" type="ORF">CON01_00920</name>
</gene>
<dbReference type="SUPFAM" id="SSF46785">
    <property type="entry name" value="Winged helix' DNA-binding domain"/>
    <property type="match status" value="1"/>
</dbReference>
<sequence>MGNMPEVILNNGELTSTEKLIMFALMVKTNGTKKAIPYEEIAEMCSLGRTTVIRFVKSLETKGFITISRSNGRRETNVYQLIS</sequence>
<dbReference type="Gene3D" id="1.10.10.10">
    <property type="entry name" value="Winged helix-like DNA-binding domain superfamily/Winged helix DNA-binding domain"/>
    <property type="match status" value="1"/>
</dbReference>
<organism evidence="1 3">
    <name type="scientific">Bacillus thuringiensis</name>
    <dbReference type="NCBI Taxonomy" id="1428"/>
    <lineage>
        <taxon>Bacteria</taxon>
        <taxon>Bacillati</taxon>
        <taxon>Bacillota</taxon>
        <taxon>Bacilli</taxon>
        <taxon>Bacillales</taxon>
        <taxon>Bacillaceae</taxon>
        <taxon>Bacillus</taxon>
        <taxon>Bacillus cereus group</taxon>
    </lineage>
</organism>
<dbReference type="EMBL" id="NVMD01000002">
    <property type="protein sequence ID" value="PED16444.1"/>
    <property type="molecule type" value="Genomic_DNA"/>
</dbReference>
<evidence type="ECO:0000313" key="4">
    <source>
        <dbReference type="Proteomes" id="UP000223445"/>
    </source>
</evidence>
<protein>
    <submittedName>
        <fullName evidence="1">Helix-turn-helix domain-containing protein</fullName>
    </submittedName>
</protein>
<evidence type="ECO:0000313" key="2">
    <source>
        <dbReference type="EMBL" id="PGZ05018.1"/>
    </source>
</evidence>
<evidence type="ECO:0000313" key="3">
    <source>
        <dbReference type="Proteomes" id="UP000220127"/>
    </source>
</evidence>
<dbReference type="Pfam" id="PF13730">
    <property type="entry name" value="HTH_36"/>
    <property type="match status" value="1"/>
</dbReference>
<accession>A0A9X6U4U1</accession>
<comment type="caution">
    <text evidence="1">The sequence shown here is derived from an EMBL/GenBank/DDBJ whole genome shotgun (WGS) entry which is preliminary data.</text>
</comment>
<reference evidence="3 4" key="1">
    <citation type="submission" date="2017-09" db="EMBL/GenBank/DDBJ databases">
        <title>Large-scale bioinformatics analysis of Bacillus genomes uncovers conserved roles of natural products in bacterial physiology.</title>
        <authorList>
            <consortium name="Agbiome Team Llc"/>
            <person name="Bleich R.M."/>
            <person name="Grubbs K.J."/>
            <person name="Santa Maria K.C."/>
            <person name="Allen S.E."/>
            <person name="Farag S."/>
            <person name="Shank E.A."/>
            <person name="Bowers A."/>
        </authorList>
    </citation>
    <scope>NUCLEOTIDE SEQUENCE [LARGE SCALE GENOMIC DNA]</scope>
    <source>
        <strain evidence="2 4">AFS030179</strain>
        <strain evidence="1 3">AFS094940</strain>
    </source>
</reference>